<feature type="signal peptide" evidence="1">
    <location>
        <begin position="1"/>
        <end position="17"/>
    </location>
</feature>
<evidence type="ECO:0000256" key="1">
    <source>
        <dbReference type="SAM" id="SignalP"/>
    </source>
</evidence>
<sequence>MRFTALLLTSLATVALASPVADANMDLNADVLDERAPINVLCSCAATSSCGCNSVIAGSWCVCNGDAKGSWNAAPCQGSTCGCSGLGKWGVCESHGNCDVLWLRLHIHRFD</sequence>
<feature type="chain" id="PRO_5042534923" evidence="1">
    <location>
        <begin position="18"/>
        <end position="111"/>
    </location>
</feature>
<evidence type="ECO:0000313" key="2">
    <source>
        <dbReference type="EMBL" id="KAK1622172.1"/>
    </source>
</evidence>
<comment type="caution">
    <text evidence="2">The sequence shown here is derived from an EMBL/GenBank/DDBJ whole genome shotgun (WGS) entry which is preliminary data.</text>
</comment>
<proteinExistence type="predicted"/>
<evidence type="ECO:0000313" key="3">
    <source>
        <dbReference type="Proteomes" id="UP001243989"/>
    </source>
</evidence>
<keyword evidence="3" id="KW-1185">Reference proteome</keyword>
<name>A0AAJ0EA00_9PEZI</name>
<dbReference type="Proteomes" id="UP001243989">
    <property type="component" value="Unassembled WGS sequence"/>
</dbReference>
<dbReference type="AlphaFoldDB" id="A0AAJ0EA00"/>
<accession>A0AAJ0EA00</accession>
<dbReference type="RefSeq" id="XP_060438167.1">
    <property type="nucleotide sequence ID" value="XM_060593076.1"/>
</dbReference>
<keyword evidence="1" id="KW-0732">Signal</keyword>
<dbReference type="GeneID" id="85477938"/>
<reference evidence="2" key="1">
    <citation type="submission" date="2021-06" db="EMBL/GenBank/DDBJ databases">
        <title>Comparative genomics, transcriptomics and evolutionary studies reveal genomic signatures of adaptation to plant cell wall in hemibiotrophic fungi.</title>
        <authorList>
            <consortium name="DOE Joint Genome Institute"/>
            <person name="Baroncelli R."/>
            <person name="Diaz J.F."/>
            <person name="Benocci T."/>
            <person name="Peng M."/>
            <person name="Battaglia E."/>
            <person name="Haridas S."/>
            <person name="Andreopoulos W."/>
            <person name="Labutti K."/>
            <person name="Pangilinan J."/>
            <person name="Floch G.L."/>
            <person name="Makela M.R."/>
            <person name="Henrissat B."/>
            <person name="Grigoriev I.V."/>
            <person name="Crouch J.A."/>
            <person name="De Vries R.P."/>
            <person name="Sukno S.A."/>
            <person name="Thon M.R."/>
        </authorList>
    </citation>
    <scope>NUCLEOTIDE SEQUENCE</scope>
    <source>
        <strain evidence="2">CBS 102054</strain>
    </source>
</reference>
<gene>
    <name evidence="2" type="ORF">BDP81DRAFT_455574</name>
</gene>
<dbReference type="EMBL" id="JAHMHQ010000038">
    <property type="protein sequence ID" value="KAK1622172.1"/>
    <property type="molecule type" value="Genomic_DNA"/>
</dbReference>
<organism evidence="2 3">
    <name type="scientific">Colletotrichum phormii</name>
    <dbReference type="NCBI Taxonomy" id="359342"/>
    <lineage>
        <taxon>Eukaryota</taxon>
        <taxon>Fungi</taxon>
        <taxon>Dikarya</taxon>
        <taxon>Ascomycota</taxon>
        <taxon>Pezizomycotina</taxon>
        <taxon>Sordariomycetes</taxon>
        <taxon>Hypocreomycetidae</taxon>
        <taxon>Glomerellales</taxon>
        <taxon>Glomerellaceae</taxon>
        <taxon>Colletotrichum</taxon>
        <taxon>Colletotrichum acutatum species complex</taxon>
    </lineage>
</organism>
<protein>
    <submittedName>
        <fullName evidence="2">Uncharacterized protein</fullName>
    </submittedName>
</protein>